<protein>
    <submittedName>
        <fullName evidence="1">Uncharacterized protein</fullName>
    </submittedName>
</protein>
<accession>M7YPN1</accession>
<evidence type="ECO:0000313" key="1">
    <source>
        <dbReference type="EMBL" id="EMS52528.1"/>
    </source>
</evidence>
<organism evidence="1">
    <name type="scientific">Triticum urartu</name>
    <name type="common">Red wild einkorn</name>
    <name type="synonym">Crithodium urartu</name>
    <dbReference type="NCBI Taxonomy" id="4572"/>
    <lineage>
        <taxon>Eukaryota</taxon>
        <taxon>Viridiplantae</taxon>
        <taxon>Streptophyta</taxon>
        <taxon>Embryophyta</taxon>
        <taxon>Tracheophyta</taxon>
        <taxon>Spermatophyta</taxon>
        <taxon>Magnoliopsida</taxon>
        <taxon>Liliopsida</taxon>
        <taxon>Poales</taxon>
        <taxon>Poaceae</taxon>
        <taxon>BOP clade</taxon>
        <taxon>Pooideae</taxon>
        <taxon>Triticodae</taxon>
        <taxon>Triticeae</taxon>
        <taxon>Triticinae</taxon>
        <taxon>Triticum</taxon>
    </lineage>
</organism>
<gene>
    <name evidence="1" type="ORF">TRIUR3_32051</name>
</gene>
<sequence length="153" mass="17240">MYMALVSVSITYCLVKVRYEELKSSCAFSSDNPCVFNSLASLFAVEYMALMALHIRWRWVRNLSAMPIAVVCILVNSPAAVTIIVAPTFLWGHLFGDPQFAPCLSWLLAAALVVFLWRCISIDRALSKNSYQPHLEEDTCKNDGVLHILTFDY</sequence>
<reference evidence="1" key="1">
    <citation type="journal article" date="2013" name="Nature">
        <title>Draft genome of the wheat A-genome progenitor Triticum urartu.</title>
        <authorList>
            <person name="Ling H.Q."/>
            <person name="Zhao S."/>
            <person name="Liu D."/>
            <person name="Wang J."/>
            <person name="Sun H."/>
            <person name="Zhang C."/>
            <person name="Fan H."/>
            <person name="Li D."/>
            <person name="Dong L."/>
            <person name="Tao Y."/>
            <person name="Gao C."/>
            <person name="Wu H."/>
            <person name="Li Y."/>
            <person name="Cui Y."/>
            <person name="Guo X."/>
            <person name="Zheng S."/>
            <person name="Wang B."/>
            <person name="Yu K."/>
            <person name="Liang Q."/>
            <person name="Yang W."/>
            <person name="Lou X."/>
            <person name="Chen J."/>
            <person name="Feng M."/>
            <person name="Jian J."/>
            <person name="Zhang X."/>
            <person name="Luo G."/>
            <person name="Jiang Y."/>
            <person name="Liu J."/>
            <person name="Wang Z."/>
            <person name="Sha Y."/>
            <person name="Zhang B."/>
            <person name="Wu H."/>
            <person name="Tang D."/>
            <person name="Shen Q."/>
            <person name="Xue P."/>
            <person name="Zou S."/>
            <person name="Wang X."/>
            <person name="Liu X."/>
            <person name="Wang F."/>
            <person name="Yang Y."/>
            <person name="An X."/>
            <person name="Dong Z."/>
            <person name="Zhang K."/>
            <person name="Zhang X."/>
            <person name="Luo M.C."/>
            <person name="Dvorak J."/>
            <person name="Tong Y."/>
            <person name="Wang J."/>
            <person name="Yang H."/>
            <person name="Li Z."/>
            <person name="Wang D."/>
            <person name="Zhang A."/>
            <person name="Wang J."/>
        </authorList>
    </citation>
    <scope>NUCLEOTIDE SEQUENCE</scope>
</reference>
<proteinExistence type="predicted"/>
<dbReference type="AlphaFoldDB" id="M7YPN1"/>
<name>M7YPN1_TRIUA</name>
<dbReference type="OMA" id="VEYMALM"/>
<dbReference type="EMBL" id="KD206597">
    <property type="protein sequence ID" value="EMS52528.1"/>
    <property type="molecule type" value="Genomic_DNA"/>
</dbReference>